<dbReference type="InterPro" id="IPR020215">
    <property type="entry name" value="EbsA-like"/>
</dbReference>
<comment type="caution">
    <text evidence="1">The sequence shown here is derived from an EMBL/GenBank/DDBJ whole genome shotgun (WGS) entry which is preliminary data.</text>
</comment>
<organism evidence="1 2">
    <name type="scientific">Weissella soli</name>
    <dbReference type="NCBI Taxonomy" id="155866"/>
    <lineage>
        <taxon>Bacteria</taxon>
        <taxon>Bacillati</taxon>
        <taxon>Bacillota</taxon>
        <taxon>Bacilli</taxon>
        <taxon>Lactobacillales</taxon>
        <taxon>Lactobacillaceae</taxon>
        <taxon>Weissella</taxon>
    </lineage>
</organism>
<gene>
    <name evidence="1" type="ORF">DFP99_0082</name>
</gene>
<sequence length="126" mass="14419">MKGFYQPAGVVGLVGWAWILMIALFSLIMQLEVTHFNVWTGGSLIVFLVVAGFAIFRRRVEIDDAGFAHFTQLFSPQRLSVRITGLHQVQFTKNAILFQYNGDHYYFKLSKAIYAELKQRIEDTNA</sequence>
<reference evidence="1 2" key="1">
    <citation type="submission" date="2018-07" db="EMBL/GenBank/DDBJ databases">
        <title>Genomic Encyclopedia of Type Strains, Phase III (KMG-III): the genomes of soil and plant-associated and newly described type strains.</title>
        <authorList>
            <person name="Whitman W."/>
        </authorList>
    </citation>
    <scope>NUCLEOTIDE SEQUENCE [LARGE SCALE GENOMIC DNA]</scope>
    <source>
        <strain evidence="1 2">CECT 7031</strain>
    </source>
</reference>
<dbReference type="KEGG" id="wso:WSWS_00453"/>
<name>A0A288Q8K6_9LACO</name>
<dbReference type="Proteomes" id="UP000254912">
    <property type="component" value="Unassembled WGS sequence"/>
</dbReference>
<dbReference type="AlphaFoldDB" id="A0A288Q8K6"/>
<dbReference type="OrthoDB" id="2146062at2"/>
<dbReference type="GeneID" id="94545659"/>
<dbReference type="Pfam" id="PF17255">
    <property type="entry name" value="EbsA"/>
    <property type="match status" value="1"/>
</dbReference>
<accession>A0A288Q8K6</accession>
<proteinExistence type="predicted"/>
<evidence type="ECO:0000313" key="2">
    <source>
        <dbReference type="Proteomes" id="UP000254912"/>
    </source>
</evidence>
<keyword evidence="2" id="KW-1185">Reference proteome</keyword>
<dbReference type="RefSeq" id="WP_070229735.1">
    <property type="nucleotide sequence ID" value="NZ_BJYO01000002.1"/>
</dbReference>
<dbReference type="EMBL" id="QRAS01000001">
    <property type="protein sequence ID" value="RDL11664.1"/>
    <property type="molecule type" value="Genomic_DNA"/>
</dbReference>
<evidence type="ECO:0000313" key="1">
    <source>
        <dbReference type="EMBL" id="RDL11664.1"/>
    </source>
</evidence>
<protein>
    <submittedName>
        <fullName evidence="1">Putative secreted protein with PEP-CTERM sorting signal</fullName>
    </submittedName>
</protein>